<name>A0ABU8FM83_9BACI</name>
<proteinExistence type="predicted"/>
<dbReference type="Proteomes" id="UP001372526">
    <property type="component" value="Unassembled WGS sequence"/>
</dbReference>
<evidence type="ECO:0008006" key="3">
    <source>
        <dbReference type="Google" id="ProtNLM"/>
    </source>
</evidence>
<organism evidence="1 2">
    <name type="scientific">Bacillus bruguierae</name>
    <dbReference type="NCBI Taxonomy" id="3127667"/>
    <lineage>
        <taxon>Bacteria</taxon>
        <taxon>Bacillati</taxon>
        <taxon>Bacillota</taxon>
        <taxon>Bacilli</taxon>
        <taxon>Bacillales</taxon>
        <taxon>Bacillaceae</taxon>
        <taxon>Bacillus</taxon>
    </lineage>
</organism>
<sequence>MKLEEYEILPDILSVDKLEQYFQGSLTDFSKKNTDKEVFLQILSQLMDRQVMTYELLRDEIRNEIDNVLCEL</sequence>
<evidence type="ECO:0000313" key="1">
    <source>
        <dbReference type="EMBL" id="MEI4803805.1"/>
    </source>
</evidence>
<reference evidence="1 2" key="1">
    <citation type="submission" date="2024-01" db="EMBL/GenBank/DDBJ databases">
        <title>Seven novel Bacillus-like species.</title>
        <authorList>
            <person name="Liu G."/>
        </authorList>
    </citation>
    <scope>NUCLEOTIDE SEQUENCE [LARGE SCALE GENOMIC DNA]</scope>
    <source>
        <strain evidence="1 2">FJAT-51639</strain>
    </source>
</reference>
<protein>
    <recommendedName>
        <fullName evidence="3">Group-specific protein</fullName>
    </recommendedName>
</protein>
<dbReference type="RefSeq" id="WP_336474110.1">
    <property type="nucleotide sequence ID" value="NZ_JBAWSX010000018.1"/>
</dbReference>
<keyword evidence="2" id="KW-1185">Reference proteome</keyword>
<dbReference type="EMBL" id="JBAWSX010000018">
    <property type="protein sequence ID" value="MEI4803805.1"/>
    <property type="molecule type" value="Genomic_DNA"/>
</dbReference>
<accession>A0ABU8FM83</accession>
<evidence type="ECO:0000313" key="2">
    <source>
        <dbReference type="Proteomes" id="UP001372526"/>
    </source>
</evidence>
<gene>
    <name evidence="1" type="ORF">WAZ07_21700</name>
</gene>
<comment type="caution">
    <text evidence="1">The sequence shown here is derived from an EMBL/GenBank/DDBJ whole genome shotgun (WGS) entry which is preliminary data.</text>
</comment>